<gene>
    <name evidence="1" type="ORF">WQQ_01070</name>
    <name evidence="2" type="ORF">WQQ_02940</name>
</gene>
<organism evidence="1 3">
    <name type="scientific">Hydrocarboniphaga effusa AP103</name>
    <dbReference type="NCBI Taxonomy" id="1172194"/>
    <lineage>
        <taxon>Bacteria</taxon>
        <taxon>Pseudomonadati</taxon>
        <taxon>Pseudomonadota</taxon>
        <taxon>Gammaproteobacteria</taxon>
        <taxon>Nevskiales</taxon>
        <taxon>Nevskiaceae</taxon>
        <taxon>Hydrocarboniphaga</taxon>
    </lineage>
</organism>
<dbReference type="RefSeq" id="WP_007183253.1">
    <property type="nucleotide sequence ID" value="NZ_AKGD01000001.1"/>
</dbReference>
<reference evidence="1" key="2">
    <citation type="submission" date="2012-05" db="EMBL/GenBank/DDBJ databases">
        <authorList>
            <person name="Park J.-H."/>
            <person name="Zylstra G.J."/>
            <person name="Chae J.-C."/>
        </authorList>
    </citation>
    <scope>NUCLEOTIDE SEQUENCE</scope>
    <source>
        <strain evidence="1">AP103</strain>
    </source>
</reference>
<evidence type="ECO:0000313" key="2">
    <source>
        <dbReference type="EMBL" id="EIT70157.1"/>
    </source>
</evidence>
<dbReference type="Proteomes" id="UP000003704">
    <property type="component" value="Unassembled WGS sequence"/>
</dbReference>
<proteinExistence type="predicted"/>
<accession>I8T7R5</accession>
<evidence type="ECO:0000313" key="1">
    <source>
        <dbReference type="EMBL" id="EIT69970.1"/>
    </source>
</evidence>
<comment type="caution">
    <text evidence="1">The sequence shown here is derived from an EMBL/GenBank/DDBJ whole genome shotgun (WGS) entry which is preliminary data.</text>
</comment>
<dbReference type="AlphaFoldDB" id="I8T7R5"/>
<dbReference type="OrthoDB" id="6174294at2"/>
<evidence type="ECO:0000313" key="3">
    <source>
        <dbReference type="Proteomes" id="UP000003704"/>
    </source>
</evidence>
<keyword evidence="3" id="KW-1185">Reference proteome</keyword>
<dbReference type="EMBL" id="AKGD01000001">
    <property type="protein sequence ID" value="EIT70157.1"/>
    <property type="molecule type" value="Genomic_DNA"/>
</dbReference>
<reference evidence="1 3" key="1">
    <citation type="journal article" date="2012" name="J. Bacteriol.">
        <title>Genome Sequence of n-Alkane-Degrading Hydrocarboniphaga effusa Strain AP103T (ATCC BAA-332T).</title>
        <authorList>
            <person name="Chang H.K."/>
            <person name="Zylstra G.J."/>
            <person name="Chae J.C."/>
        </authorList>
    </citation>
    <scope>NUCLEOTIDE SEQUENCE [LARGE SCALE GENOMIC DNA]</scope>
    <source>
        <strain evidence="1 3">AP103</strain>
    </source>
</reference>
<evidence type="ECO:0008006" key="4">
    <source>
        <dbReference type="Google" id="ProtNLM"/>
    </source>
</evidence>
<sequence>MSTRSLGTLTLDLIARIGGFEDGLDKAGRLADKRTSEMQRYFERLGQAVGASLAAIATVSAAAVAKAIGRFDELDEMAQKVGSSVTALSQLQFAADLEGVNDFTGALVKLNRSMIESAENAQGEQARAFKALGVIVKGADGQLRSTDQVLTDIAAAFGDARDGAAKSAVAMALFGKSGADLIPFLNNGADGLQRLRDKADALGFTIDEKTASAAGSFNDNLFLMGRAAEGLTTRLAANLMPALESLSSEFADVAADGDVAVALADSLLVGFKGVALVAVNVAHVFKQVGNEIGGIAAQAVALAHLDFRGVAAIHGAMVTDAEEARKRIDELNAAIHALGKADKQVRDQAQESAAPEAPKQEIQFGTNLAMFEGRLDLKSLEADALRPLGEQIDTERTLLQQSLDQNEEYHAALYKGALDAAERQRAIADSLAEYQRQQIDAMVMQADAIASTLSMAADAASVFGAKGFAVFKALKIAEALVSIPSTAIKAYESAIAVPVIGPALAPAAAAAAVAVQLAQIQQMRAMQFTGRRYGGPVNASGMYEVAEDGPELLRIGSRTLLMMGAQSGMVEPARSAPLASGKQGISIVYNDNVGVAVSMRQLSDGQIMAEINHRVERGVAQSVNIVGAQLATRTGAVYAGLQGGSVVQRRATPAKVYG</sequence>
<protein>
    <recommendedName>
        <fullName evidence="4">Bacteriophage tail tape measure C-terminal domain-containing protein</fullName>
    </recommendedName>
</protein>
<dbReference type="STRING" id="1172194.WQQ_01070"/>
<dbReference type="EMBL" id="AKGD01000001">
    <property type="protein sequence ID" value="EIT69970.1"/>
    <property type="molecule type" value="Genomic_DNA"/>
</dbReference>
<name>I8T7R5_9GAMM</name>